<dbReference type="PANTHER" id="PTHR15189">
    <property type="entry name" value="BRISC AND BRCA1-A COMPLEX MEMBER 2"/>
    <property type="match status" value="1"/>
</dbReference>
<dbReference type="GO" id="GO:0006302">
    <property type="term" value="P:double-strand break repair"/>
    <property type="evidence" value="ECO:0007669"/>
    <property type="project" value="UniProtKB-UniRule"/>
</dbReference>
<comment type="subcellular location">
    <subcellularLocation>
        <location evidence="15">Cytoplasm</location>
    </subcellularLocation>
    <subcellularLocation>
        <location evidence="1 15">Nucleus</location>
    </subcellularLocation>
    <text evidence="15">Localizes at sites of DNA damage at double-strand breaks (DSBs).</text>
</comment>
<keyword evidence="13 15" id="KW-0131">Cell cycle</keyword>
<evidence type="ECO:0000256" key="11">
    <source>
        <dbReference type="ARBA" id="ARBA00023204"/>
    </source>
</evidence>
<evidence type="ECO:0000256" key="3">
    <source>
        <dbReference type="ARBA" id="ARBA00022490"/>
    </source>
</evidence>
<keyword evidence="11 15" id="KW-0234">DNA repair</keyword>
<dbReference type="GO" id="GO:0007095">
    <property type="term" value="P:mitotic G2 DNA damage checkpoint signaling"/>
    <property type="evidence" value="ECO:0007669"/>
    <property type="project" value="UniProtKB-UniRule"/>
</dbReference>
<dbReference type="EMBL" id="NEDP02005114">
    <property type="protein sequence ID" value="OWF43366.1"/>
    <property type="molecule type" value="Genomic_DNA"/>
</dbReference>
<evidence type="ECO:0000256" key="9">
    <source>
        <dbReference type="ARBA" id="ARBA00022786"/>
    </source>
</evidence>
<dbReference type="Pfam" id="PF06113">
    <property type="entry name" value="BRE"/>
    <property type="match status" value="1"/>
</dbReference>
<dbReference type="GO" id="GO:0031593">
    <property type="term" value="F:polyubiquitin modification-dependent protein binding"/>
    <property type="evidence" value="ECO:0007669"/>
    <property type="project" value="UniProtKB-UniRule"/>
</dbReference>
<dbReference type="STRING" id="6573.A0A210Q3P7"/>
<evidence type="ECO:0000256" key="5">
    <source>
        <dbReference type="ARBA" id="ARBA00022703"/>
    </source>
</evidence>
<keyword evidence="10 15" id="KW-0156">Chromatin regulator</keyword>
<sequence length="377" mass="42953">MGTEYIGKIAPCFTHLIDTVIRNGKIGICGAHVRISDIRTGSLSTSKKPNGDRFQVLLPFAGQTLQWDVIFDCNYPQDPPDFIFSTDDNDFCPYEEDVKSLVNWDYNDPSSLLNVLNELLVLYREHHQRRIEAHSRLQFEYSSLIDQANLAPEDIEIFVHKAEAKVGPVVFLVKMSVDFTKIPAYLTKDNPGEDSAVLLVNFPSPNTSRISPQLYLSPRVENALGGSANLRIPPYPSGGCLLDYVPNVCELLQNKVDQISNVHEKKKEYIAAFLSTFGRSVLEYDAEVFTRISFLFEWNDFFFILYVELPSFFPQEPPIFTFQSIYHESKGKPYTETYNDYPYSPRWTANKMAEKAREYILCSIGTFQKSSVHSGSL</sequence>
<dbReference type="GO" id="GO:0010212">
    <property type="term" value="P:response to ionizing radiation"/>
    <property type="evidence" value="ECO:0007669"/>
    <property type="project" value="UniProtKB-UniRule"/>
</dbReference>
<reference evidence="16 17" key="1">
    <citation type="journal article" date="2017" name="Nat. Ecol. Evol.">
        <title>Scallop genome provides insights into evolution of bilaterian karyotype and development.</title>
        <authorList>
            <person name="Wang S."/>
            <person name="Zhang J."/>
            <person name="Jiao W."/>
            <person name="Li J."/>
            <person name="Xun X."/>
            <person name="Sun Y."/>
            <person name="Guo X."/>
            <person name="Huan P."/>
            <person name="Dong B."/>
            <person name="Zhang L."/>
            <person name="Hu X."/>
            <person name="Sun X."/>
            <person name="Wang J."/>
            <person name="Zhao C."/>
            <person name="Wang Y."/>
            <person name="Wang D."/>
            <person name="Huang X."/>
            <person name="Wang R."/>
            <person name="Lv J."/>
            <person name="Li Y."/>
            <person name="Zhang Z."/>
            <person name="Liu B."/>
            <person name="Lu W."/>
            <person name="Hui Y."/>
            <person name="Liang J."/>
            <person name="Zhou Z."/>
            <person name="Hou R."/>
            <person name="Li X."/>
            <person name="Liu Y."/>
            <person name="Li H."/>
            <person name="Ning X."/>
            <person name="Lin Y."/>
            <person name="Zhao L."/>
            <person name="Xing Q."/>
            <person name="Dou J."/>
            <person name="Li Y."/>
            <person name="Mao J."/>
            <person name="Guo H."/>
            <person name="Dou H."/>
            <person name="Li T."/>
            <person name="Mu C."/>
            <person name="Jiang W."/>
            <person name="Fu Q."/>
            <person name="Fu X."/>
            <person name="Miao Y."/>
            <person name="Liu J."/>
            <person name="Yu Q."/>
            <person name="Li R."/>
            <person name="Liao H."/>
            <person name="Li X."/>
            <person name="Kong Y."/>
            <person name="Jiang Z."/>
            <person name="Chourrout D."/>
            <person name="Li R."/>
            <person name="Bao Z."/>
        </authorList>
    </citation>
    <scope>NUCLEOTIDE SEQUENCE [LARGE SCALE GENOMIC DNA]</scope>
    <source>
        <strain evidence="16 17">PY_sf001</strain>
    </source>
</reference>
<dbReference type="GO" id="GO:0070531">
    <property type="term" value="C:BRCA1-A complex"/>
    <property type="evidence" value="ECO:0007669"/>
    <property type="project" value="UniProtKB-UniRule"/>
</dbReference>
<comment type="caution">
    <text evidence="16">The sequence shown here is derived from an EMBL/GenBank/DDBJ whole genome shotgun (WGS) entry which is preliminary data.</text>
</comment>
<evidence type="ECO:0000313" key="17">
    <source>
        <dbReference type="Proteomes" id="UP000242188"/>
    </source>
</evidence>
<evidence type="ECO:0000313" key="16">
    <source>
        <dbReference type="EMBL" id="OWF43366.1"/>
    </source>
</evidence>
<evidence type="ECO:0000256" key="15">
    <source>
        <dbReference type="RuleBase" id="RU368019"/>
    </source>
</evidence>
<keyword evidence="8 15" id="KW-0498">Mitosis</keyword>
<keyword evidence="12 15" id="KW-0539">Nucleus</keyword>
<dbReference type="Proteomes" id="UP000242188">
    <property type="component" value="Unassembled WGS sequence"/>
</dbReference>
<dbReference type="GO" id="GO:0006915">
    <property type="term" value="P:apoptotic process"/>
    <property type="evidence" value="ECO:0007669"/>
    <property type="project" value="UniProtKB-UniRule"/>
</dbReference>
<keyword evidence="9 15" id="KW-0833">Ubl conjugation pathway</keyword>
<dbReference type="GO" id="GO:0051301">
    <property type="term" value="P:cell division"/>
    <property type="evidence" value="ECO:0007669"/>
    <property type="project" value="UniProtKB-UniRule"/>
</dbReference>
<accession>A0A210Q3P7</accession>
<comment type="subunit">
    <text evidence="15">Component of the ARISC complex. Component of the BRCA1-A complex. Component of the BRISC complex. Binds polyubiquitin.</text>
</comment>
<evidence type="ECO:0000256" key="8">
    <source>
        <dbReference type="ARBA" id="ARBA00022776"/>
    </source>
</evidence>
<keyword evidence="3 15" id="KW-0963">Cytoplasm</keyword>
<comment type="function">
    <text evidence="15">May play a role in homeostasis or cellular differentiation in cells of neural, epithelial and germline origins. May also act as a death receptor-associated anti-apoptotic protein, which inhibits the mitochondrial apoptotic pathway.</text>
</comment>
<dbReference type="CDD" id="cd23664">
    <property type="entry name" value="BRE"/>
    <property type="match status" value="1"/>
</dbReference>
<evidence type="ECO:0000256" key="4">
    <source>
        <dbReference type="ARBA" id="ARBA00022618"/>
    </source>
</evidence>
<comment type="domain">
    <text evidence="15">Contains 2 ubiquitin-conjugating enzyme family-like (UEV-like) regions. These regions lack the critical Cys residues required for ubiquitination but retain the ability to bind ubiquitin.</text>
</comment>
<organism evidence="16 17">
    <name type="scientific">Mizuhopecten yessoensis</name>
    <name type="common">Japanese scallop</name>
    <name type="synonym">Patinopecten yessoensis</name>
    <dbReference type="NCBI Taxonomy" id="6573"/>
    <lineage>
        <taxon>Eukaryota</taxon>
        <taxon>Metazoa</taxon>
        <taxon>Spiralia</taxon>
        <taxon>Lophotrochozoa</taxon>
        <taxon>Mollusca</taxon>
        <taxon>Bivalvia</taxon>
        <taxon>Autobranchia</taxon>
        <taxon>Pteriomorphia</taxon>
        <taxon>Pectinida</taxon>
        <taxon>Pectinoidea</taxon>
        <taxon>Pectinidae</taxon>
        <taxon>Mizuhopecten</taxon>
    </lineage>
</organism>
<keyword evidence="5 15" id="KW-0053">Apoptosis</keyword>
<gene>
    <name evidence="16" type="ORF">KP79_PYT10066</name>
</gene>
<dbReference type="GO" id="GO:0006325">
    <property type="term" value="P:chromatin organization"/>
    <property type="evidence" value="ECO:0007669"/>
    <property type="project" value="UniProtKB-UniRule"/>
</dbReference>
<dbReference type="GO" id="GO:0045739">
    <property type="term" value="P:positive regulation of DNA repair"/>
    <property type="evidence" value="ECO:0007669"/>
    <property type="project" value="UniProtKB-UniRule"/>
</dbReference>
<proteinExistence type="inferred from homology"/>
<name>A0A210Q3P7_MIZYE</name>
<dbReference type="GO" id="GO:0070552">
    <property type="term" value="C:BRISC complex"/>
    <property type="evidence" value="ECO:0007669"/>
    <property type="project" value="UniProtKB-UniRule"/>
</dbReference>
<evidence type="ECO:0000256" key="2">
    <source>
        <dbReference type="ARBA" id="ARBA00019438"/>
    </source>
</evidence>
<evidence type="ECO:0000256" key="7">
    <source>
        <dbReference type="ARBA" id="ARBA00022763"/>
    </source>
</evidence>
<evidence type="ECO:0000256" key="14">
    <source>
        <dbReference type="ARBA" id="ARBA00025766"/>
    </source>
</evidence>
<protein>
    <recommendedName>
        <fullName evidence="2 15">BRISC and BRCA1-A complex member 2</fullName>
    </recommendedName>
</protein>
<dbReference type="OrthoDB" id="538811at2759"/>
<keyword evidence="4 15" id="KW-0132">Cell division</keyword>
<evidence type="ECO:0000256" key="1">
    <source>
        <dbReference type="ARBA" id="ARBA00004123"/>
    </source>
</evidence>
<dbReference type="AlphaFoldDB" id="A0A210Q3P7"/>
<comment type="similarity">
    <text evidence="14 15">Belongs to the BABAM2 family.</text>
</comment>
<evidence type="ECO:0000256" key="12">
    <source>
        <dbReference type="ARBA" id="ARBA00023242"/>
    </source>
</evidence>
<dbReference type="PANTHER" id="PTHR15189:SF7">
    <property type="entry name" value="BRISC AND BRCA1-A COMPLEX MEMBER 2"/>
    <property type="match status" value="1"/>
</dbReference>
<evidence type="ECO:0000256" key="10">
    <source>
        <dbReference type="ARBA" id="ARBA00022853"/>
    </source>
</evidence>
<keyword evidence="17" id="KW-1185">Reference proteome</keyword>
<keyword evidence="6" id="KW-0677">Repeat</keyword>
<evidence type="ECO:0000256" key="13">
    <source>
        <dbReference type="ARBA" id="ARBA00023306"/>
    </source>
</evidence>
<dbReference type="InterPro" id="IPR010358">
    <property type="entry name" value="BRE"/>
</dbReference>
<keyword evidence="7 15" id="KW-0227">DNA damage</keyword>
<evidence type="ECO:0000256" key="6">
    <source>
        <dbReference type="ARBA" id="ARBA00022737"/>
    </source>
</evidence>
<dbReference type="GO" id="GO:0005737">
    <property type="term" value="C:cytoplasm"/>
    <property type="evidence" value="ECO:0007669"/>
    <property type="project" value="UniProtKB-SubCell"/>
</dbReference>